<gene>
    <name evidence="1" type="ORF">I2I01_15540</name>
</gene>
<dbReference type="EMBL" id="JADQDP010000003">
    <property type="protein sequence ID" value="MBF9143060.1"/>
    <property type="molecule type" value="Genomic_DNA"/>
</dbReference>
<dbReference type="InterPro" id="IPR013431">
    <property type="entry name" value="Delta_60_rpt"/>
</dbReference>
<evidence type="ECO:0000313" key="1">
    <source>
        <dbReference type="EMBL" id="MBF9143060.1"/>
    </source>
</evidence>
<accession>A0A931BFP5</accession>
<dbReference type="InterPro" id="IPR026444">
    <property type="entry name" value="Secre_tail"/>
</dbReference>
<dbReference type="NCBIfam" id="TIGR02608">
    <property type="entry name" value="delta_60_rpt"/>
    <property type="match status" value="7"/>
</dbReference>
<dbReference type="SUPFAM" id="SSF69322">
    <property type="entry name" value="Tricorn protease domain 2"/>
    <property type="match status" value="1"/>
</dbReference>
<keyword evidence="2" id="KW-1185">Reference proteome</keyword>
<dbReference type="Pfam" id="PF17164">
    <property type="entry name" value="DUF5122"/>
    <property type="match status" value="10"/>
</dbReference>
<name>A0A931BFP5_9BACT</name>
<dbReference type="PANTHER" id="PTHR42754">
    <property type="entry name" value="ENDOGLUCANASE"/>
    <property type="match status" value="1"/>
</dbReference>
<dbReference type="Proteomes" id="UP000645610">
    <property type="component" value="Unassembled WGS sequence"/>
</dbReference>
<reference evidence="1 2" key="1">
    <citation type="submission" date="2020-11" db="EMBL/GenBank/DDBJ databases">
        <authorList>
            <person name="Kim M.K."/>
        </authorList>
    </citation>
    <scope>NUCLEOTIDE SEQUENCE [LARGE SCALE GENOMIC DNA]</scope>
    <source>
        <strain evidence="1 2">BT439</strain>
    </source>
</reference>
<dbReference type="Gene3D" id="2.80.10.50">
    <property type="match status" value="5"/>
</dbReference>
<protein>
    <submittedName>
        <fullName evidence="1">T9SS type A sorting domain-containing protein</fullName>
    </submittedName>
</protein>
<proteinExistence type="predicted"/>
<organism evidence="1 2">
    <name type="scientific">Hymenobacter properus</name>
    <dbReference type="NCBI Taxonomy" id="2791026"/>
    <lineage>
        <taxon>Bacteria</taxon>
        <taxon>Pseudomonadati</taxon>
        <taxon>Bacteroidota</taxon>
        <taxon>Cytophagia</taxon>
        <taxon>Cytophagales</taxon>
        <taxon>Hymenobacteraceae</taxon>
        <taxon>Hymenobacter</taxon>
    </lineage>
</organism>
<sequence length="874" mass="91353">MKQTVPYLLALFKIWASTRFAGGLLLVAISLSSAAQTLDPTFHIPEVYGEGNVTDAAQMPNGQYVVGGTFIRANGQAVSNLARFDAAGATDQTFRQNLSAATVLVKKVHPMANGQLLVQGNYTAGAVQRLYLFRLNADGTLDATFNLALPGAGSLPEVTQVIVQPDGRILVLGLYLTGYSVSFDLFRVMSDGSRDTSFNAALTNFSQDQQMALQTDGKIVLGGSLSAINGVRQFFFARLNSDGSTDATYHPAAYTNARLYINSIALDANNSLLVGGLGINVINGQAVPLFRMLSSGAIDPAFTCPASLIGRDCDRVAVLPSGQLAVLMNTYSSVSSQTYSFDNRLFRLQANGAVDPTFQTGTGPDWALAEVRSLPGGNLLTWGGINNFAGQRRTVALLQPSGALDAGFTPLLQIVGSIQKIVRQSDGKLVIAGRFNTIDGHFTDRVARLLPTGQPDLSFAWRQPNSASWATSALAVQADGKVLLAGSSYTSNSFTGSSLNVQPVFTRLTTAGTADAGFVPGITLSPTSTPSSSSVQLVAEQTPGQLVVGGTFTDAAGKANLTRLTTTGAVDPTFVPPASQAPIYKGLVQANGNIVITASGPNAIQRLLPNGQPDPAFSYTLPTSPPTPGVFGAWVNNVFSIPATGGYVATGILSATEVLSKLAADGTAAAGFATPFRPINGPALPYNGISVVAGQSDGRLVVGGRMQQSSQFAAPPTLLARLEANGQFDPTFDQNFITTPTPAPSPLYSQYAVSDVLVQPDGALVVGGYFLQAGSQPVTGLVRLRPAGVLAVRSAQTTPTEAWPVPAHATLNLKLDAAARPQRVTLVDALGKTALTQPVAQAELTLNTATLARGLYVLRVDYATGPVTRRVVLE</sequence>
<comment type="caution">
    <text evidence="1">The sequence shown here is derived from an EMBL/GenBank/DDBJ whole genome shotgun (WGS) entry which is preliminary data.</text>
</comment>
<dbReference type="AlphaFoldDB" id="A0A931BFP5"/>
<dbReference type="NCBIfam" id="TIGR04183">
    <property type="entry name" value="Por_Secre_tail"/>
    <property type="match status" value="1"/>
</dbReference>
<dbReference type="RefSeq" id="WP_196287382.1">
    <property type="nucleotide sequence ID" value="NZ_JADQDP010000003.1"/>
</dbReference>
<dbReference type="PANTHER" id="PTHR42754:SF1">
    <property type="entry name" value="LIPOPROTEIN"/>
    <property type="match status" value="1"/>
</dbReference>
<evidence type="ECO:0000313" key="2">
    <source>
        <dbReference type="Proteomes" id="UP000645610"/>
    </source>
</evidence>